<feature type="domain" description="SCP" evidence="4">
    <location>
        <begin position="147"/>
        <end position="281"/>
    </location>
</feature>
<dbReference type="InterPro" id="IPR011024">
    <property type="entry name" value="G_crystallin-like"/>
</dbReference>
<dbReference type="CDD" id="cd05382">
    <property type="entry name" value="CAP_GAPR1-like"/>
    <property type="match status" value="1"/>
</dbReference>
<dbReference type="InterPro" id="IPR034113">
    <property type="entry name" value="SCP_GAPR1-like"/>
</dbReference>
<proteinExistence type="inferred from homology"/>
<dbReference type="InterPro" id="IPR001064">
    <property type="entry name" value="Beta/gamma_crystallin"/>
</dbReference>
<gene>
    <name evidence="6" type="ORF">ODALV1_LOCUS17239</name>
</gene>
<evidence type="ECO:0008006" key="8">
    <source>
        <dbReference type="Google" id="ProtNLM"/>
    </source>
</evidence>
<feature type="compositionally biased region" description="Low complexity" evidence="3">
    <location>
        <begin position="140"/>
        <end position="150"/>
    </location>
</feature>
<dbReference type="InterPro" id="IPR035940">
    <property type="entry name" value="CAP_sf"/>
</dbReference>
<protein>
    <recommendedName>
        <fullName evidence="8">Golgi-associated plant pathogenesis-related protein 1</fullName>
    </recommendedName>
</protein>
<dbReference type="Proteomes" id="UP001642540">
    <property type="component" value="Unassembled WGS sequence"/>
</dbReference>
<reference evidence="6 7" key="1">
    <citation type="submission" date="2024-08" db="EMBL/GenBank/DDBJ databases">
        <authorList>
            <person name="Cucini C."/>
            <person name="Frati F."/>
        </authorList>
    </citation>
    <scope>NUCLEOTIDE SEQUENCE [LARGE SCALE GENOMIC DNA]</scope>
</reference>
<evidence type="ECO:0000256" key="2">
    <source>
        <dbReference type="ARBA" id="ARBA00022737"/>
    </source>
</evidence>
<keyword evidence="2" id="KW-0677">Repeat</keyword>
<evidence type="ECO:0000313" key="6">
    <source>
        <dbReference type="EMBL" id="CAL8116339.1"/>
    </source>
</evidence>
<dbReference type="PROSITE" id="PS01009">
    <property type="entry name" value="CRISP_1"/>
    <property type="match status" value="1"/>
</dbReference>
<evidence type="ECO:0000256" key="1">
    <source>
        <dbReference type="ARBA" id="ARBA00009646"/>
    </source>
</evidence>
<dbReference type="Pfam" id="PF00188">
    <property type="entry name" value="CAP"/>
    <property type="match status" value="1"/>
</dbReference>
<evidence type="ECO:0000259" key="5">
    <source>
        <dbReference type="SMART" id="SM00247"/>
    </source>
</evidence>
<feature type="domain" description="Beta/gamma crystallin 'Greek key'" evidence="5">
    <location>
        <begin position="45"/>
        <end position="129"/>
    </location>
</feature>
<dbReference type="SUPFAM" id="SSF49695">
    <property type="entry name" value="gamma-Crystallin-like"/>
    <property type="match status" value="1"/>
</dbReference>
<dbReference type="EMBL" id="CAXLJM020000053">
    <property type="protein sequence ID" value="CAL8116339.1"/>
    <property type="molecule type" value="Genomic_DNA"/>
</dbReference>
<dbReference type="PANTHER" id="PTHR10334">
    <property type="entry name" value="CYSTEINE-RICH SECRETORY PROTEIN-RELATED"/>
    <property type="match status" value="1"/>
</dbReference>
<comment type="caution">
    <text evidence="6">The sequence shown here is derived from an EMBL/GenBank/DDBJ whole genome shotgun (WGS) entry which is preliminary data.</text>
</comment>
<sequence>MYFRVQDRCTNTRCSGGQSYSSTFFKSLYIFAVTILSSYGGNAETITFFADSGLVGAWIRYTLSGTGCNNFSPKWNNRISSVNTHDNCILAWEHADCTGRSERIAPGTYHHGHLSALGFNDAISSFQLCPHSRPQATRPSSSSGLAGARRAAVHEHNKYRRRHRVPDIRGDNQLLHRQAQQYARDLASFDNEHFTFAKYGENVGAYKAANQEEAVRNAVRAWYNEESKYNYNKPGYADETGHFTAVVWKSSTHVGIGVAWNPRHDWWEVVAFYSPTGNVGGQFRKNVLPPSKKS</sequence>
<dbReference type="Gene3D" id="3.40.33.10">
    <property type="entry name" value="CAP"/>
    <property type="match status" value="1"/>
</dbReference>
<dbReference type="SUPFAM" id="SSF55797">
    <property type="entry name" value="PR-1-like"/>
    <property type="match status" value="1"/>
</dbReference>
<name>A0ABP1R4R2_9HEXA</name>
<comment type="similarity">
    <text evidence="1">Belongs to the beta/gamma-crystallin family.</text>
</comment>
<dbReference type="Gene3D" id="2.60.20.10">
    <property type="entry name" value="Crystallins"/>
    <property type="match status" value="1"/>
</dbReference>
<evidence type="ECO:0000313" key="7">
    <source>
        <dbReference type="Proteomes" id="UP001642540"/>
    </source>
</evidence>
<dbReference type="SMART" id="SM00247">
    <property type="entry name" value="XTALbg"/>
    <property type="match status" value="1"/>
</dbReference>
<keyword evidence="7" id="KW-1185">Reference proteome</keyword>
<dbReference type="PRINTS" id="PR00837">
    <property type="entry name" value="V5TPXLIKE"/>
</dbReference>
<organism evidence="6 7">
    <name type="scientific">Orchesella dallaii</name>
    <dbReference type="NCBI Taxonomy" id="48710"/>
    <lineage>
        <taxon>Eukaryota</taxon>
        <taxon>Metazoa</taxon>
        <taxon>Ecdysozoa</taxon>
        <taxon>Arthropoda</taxon>
        <taxon>Hexapoda</taxon>
        <taxon>Collembola</taxon>
        <taxon>Entomobryomorpha</taxon>
        <taxon>Entomobryoidea</taxon>
        <taxon>Orchesellidae</taxon>
        <taxon>Orchesellinae</taxon>
        <taxon>Orchesella</taxon>
    </lineage>
</organism>
<dbReference type="InterPro" id="IPR014044">
    <property type="entry name" value="CAP_dom"/>
</dbReference>
<evidence type="ECO:0000256" key="3">
    <source>
        <dbReference type="SAM" id="MobiDB-lite"/>
    </source>
</evidence>
<feature type="region of interest" description="Disordered" evidence="3">
    <location>
        <begin position="132"/>
        <end position="171"/>
    </location>
</feature>
<dbReference type="InterPro" id="IPR018244">
    <property type="entry name" value="Allrgn_V5/Tpx1_CS"/>
</dbReference>
<dbReference type="InterPro" id="IPR001283">
    <property type="entry name" value="CRISP-related"/>
</dbReference>
<dbReference type="SMART" id="SM00198">
    <property type="entry name" value="SCP"/>
    <property type="match status" value="1"/>
</dbReference>
<accession>A0ABP1R4R2</accession>
<evidence type="ECO:0000259" key="4">
    <source>
        <dbReference type="SMART" id="SM00198"/>
    </source>
</evidence>